<accession>A0AAE0IQR0</accession>
<keyword evidence="3" id="KW-1185">Reference proteome</keyword>
<feature type="region of interest" description="Disordered" evidence="1">
    <location>
        <begin position="145"/>
        <end position="164"/>
    </location>
</feature>
<feature type="compositionally biased region" description="Basic and acidic residues" evidence="1">
    <location>
        <begin position="19"/>
        <end position="87"/>
    </location>
</feature>
<evidence type="ECO:0000256" key="1">
    <source>
        <dbReference type="SAM" id="MobiDB-lite"/>
    </source>
</evidence>
<proteinExistence type="predicted"/>
<reference evidence="2" key="1">
    <citation type="journal article" date="2023" name="Mol. Phylogenet. Evol.">
        <title>Genome-scale phylogeny and comparative genomics of the fungal order Sordariales.</title>
        <authorList>
            <person name="Hensen N."/>
            <person name="Bonometti L."/>
            <person name="Westerberg I."/>
            <person name="Brannstrom I.O."/>
            <person name="Guillou S."/>
            <person name="Cros-Aarteil S."/>
            <person name="Calhoun S."/>
            <person name="Haridas S."/>
            <person name="Kuo A."/>
            <person name="Mondo S."/>
            <person name="Pangilinan J."/>
            <person name="Riley R."/>
            <person name="LaButti K."/>
            <person name="Andreopoulos B."/>
            <person name="Lipzen A."/>
            <person name="Chen C."/>
            <person name="Yan M."/>
            <person name="Daum C."/>
            <person name="Ng V."/>
            <person name="Clum A."/>
            <person name="Steindorff A."/>
            <person name="Ohm R.A."/>
            <person name="Martin F."/>
            <person name="Silar P."/>
            <person name="Natvig D.O."/>
            <person name="Lalanne C."/>
            <person name="Gautier V."/>
            <person name="Ament-Velasquez S.L."/>
            <person name="Kruys A."/>
            <person name="Hutchinson M.I."/>
            <person name="Powell A.J."/>
            <person name="Barry K."/>
            <person name="Miller A.N."/>
            <person name="Grigoriev I.V."/>
            <person name="Debuchy R."/>
            <person name="Gladieux P."/>
            <person name="Hiltunen Thoren M."/>
            <person name="Johannesson H."/>
        </authorList>
    </citation>
    <scope>NUCLEOTIDE SEQUENCE</scope>
    <source>
        <strain evidence="2">CBS 118394</strain>
    </source>
</reference>
<evidence type="ECO:0000313" key="3">
    <source>
        <dbReference type="Proteomes" id="UP001283341"/>
    </source>
</evidence>
<name>A0AAE0IQR0_9PEZI</name>
<dbReference type="SUPFAM" id="SSF57997">
    <property type="entry name" value="Tropomyosin"/>
    <property type="match status" value="1"/>
</dbReference>
<gene>
    <name evidence="2" type="ORF">B0H66DRAFT_526697</name>
</gene>
<sequence length="164" mass="18116">MISMILAVPGALCNRQLDHGRAQSTEHRAQSTEHRAQNRAQSTEHRAQSTEHRAQSTEHRAQSTEHRAQSTEHRAQSIEHRAEEAKAARHGGPAQLLHRQLATYGGKELGFGGASREASHWHGTAAHRLGHLLDEGIVGMHDGEGRGEPLAVKRPEQECSARQY</sequence>
<comment type="caution">
    <text evidence="2">The sequence shown here is derived from an EMBL/GenBank/DDBJ whole genome shotgun (WGS) entry which is preliminary data.</text>
</comment>
<dbReference type="EMBL" id="JAUEDM010000001">
    <property type="protein sequence ID" value="KAK3329310.1"/>
    <property type="molecule type" value="Genomic_DNA"/>
</dbReference>
<feature type="region of interest" description="Disordered" evidence="1">
    <location>
        <begin position="19"/>
        <end position="93"/>
    </location>
</feature>
<dbReference type="AlphaFoldDB" id="A0AAE0IQR0"/>
<reference evidence="2" key="2">
    <citation type="submission" date="2023-06" db="EMBL/GenBank/DDBJ databases">
        <authorList>
            <consortium name="Lawrence Berkeley National Laboratory"/>
            <person name="Haridas S."/>
            <person name="Hensen N."/>
            <person name="Bonometti L."/>
            <person name="Westerberg I."/>
            <person name="Brannstrom I.O."/>
            <person name="Guillou S."/>
            <person name="Cros-Aarteil S."/>
            <person name="Calhoun S."/>
            <person name="Kuo A."/>
            <person name="Mondo S."/>
            <person name="Pangilinan J."/>
            <person name="Riley R."/>
            <person name="Labutti K."/>
            <person name="Andreopoulos B."/>
            <person name="Lipzen A."/>
            <person name="Chen C."/>
            <person name="Yanf M."/>
            <person name="Daum C."/>
            <person name="Ng V."/>
            <person name="Clum A."/>
            <person name="Steindorff A."/>
            <person name="Ohm R."/>
            <person name="Martin F."/>
            <person name="Silar P."/>
            <person name="Natvig D."/>
            <person name="Lalanne C."/>
            <person name="Gautier V."/>
            <person name="Ament-Velasquez S.L."/>
            <person name="Kruys A."/>
            <person name="Hutchinson M.I."/>
            <person name="Powell A.J."/>
            <person name="Barry K."/>
            <person name="Miller A.N."/>
            <person name="Grigoriev I.V."/>
            <person name="Debuchy R."/>
            <person name="Gladieux P."/>
            <person name="Thoren M.H."/>
            <person name="Johannesson H."/>
        </authorList>
    </citation>
    <scope>NUCLEOTIDE SEQUENCE</scope>
    <source>
        <strain evidence="2">CBS 118394</strain>
    </source>
</reference>
<protein>
    <submittedName>
        <fullName evidence="2">Uncharacterized protein</fullName>
    </submittedName>
</protein>
<organism evidence="2 3">
    <name type="scientific">Apodospora peruviana</name>
    <dbReference type="NCBI Taxonomy" id="516989"/>
    <lineage>
        <taxon>Eukaryota</taxon>
        <taxon>Fungi</taxon>
        <taxon>Dikarya</taxon>
        <taxon>Ascomycota</taxon>
        <taxon>Pezizomycotina</taxon>
        <taxon>Sordariomycetes</taxon>
        <taxon>Sordariomycetidae</taxon>
        <taxon>Sordariales</taxon>
        <taxon>Lasiosphaeriaceae</taxon>
        <taxon>Apodospora</taxon>
    </lineage>
</organism>
<dbReference type="Proteomes" id="UP001283341">
    <property type="component" value="Unassembled WGS sequence"/>
</dbReference>
<evidence type="ECO:0000313" key="2">
    <source>
        <dbReference type="EMBL" id="KAK3329310.1"/>
    </source>
</evidence>